<dbReference type="AlphaFoldDB" id="A0A7S2WA67"/>
<proteinExistence type="predicted"/>
<feature type="region of interest" description="Disordered" evidence="1">
    <location>
        <begin position="1"/>
        <end position="20"/>
    </location>
</feature>
<feature type="region of interest" description="Disordered" evidence="1">
    <location>
        <begin position="46"/>
        <end position="74"/>
    </location>
</feature>
<evidence type="ECO:0000256" key="1">
    <source>
        <dbReference type="SAM" id="MobiDB-lite"/>
    </source>
</evidence>
<organism evidence="2">
    <name type="scientific">Rhizochromulina marina</name>
    <dbReference type="NCBI Taxonomy" id="1034831"/>
    <lineage>
        <taxon>Eukaryota</taxon>
        <taxon>Sar</taxon>
        <taxon>Stramenopiles</taxon>
        <taxon>Ochrophyta</taxon>
        <taxon>Dictyochophyceae</taxon>
        <taxon>Rhizochromulinales</taxon>
        <taxon>Rhizochromulina</taxon>
    </lineage>
</organism>
<evidence type="ECO:0000313" key="2">
    <source>
        <dbReference type="EMBL" id="CAD9674859.1"/>
    </source>
</evidence>
<reference evidence="2" key="1">
    <citation type="submission" date="2021-01" db="EMBL/GenBank/DDBJ databases">
        <authorList>
            <person name="Corre E."/>
            <person name="Pelletier E."/>
            <person name="Niang G."/>
            <person name="Scheremetjew M."/>
            <person name="Finn R."/>
            <person name="Kale V."/>
            <person name="Holt S."/>
            <person name="Cochrane G."/>
            <person name="Meng A."/>
            <person name="Brown T."/>
            <person name="Cohen L."/>
        </authorList>
    </citation>
    <scope>NUCLEOTIDE SEQUENCE</scope>
    <source>
        <strain evidence="2">CCMP1243</strain>
    </source>
</reference>
<sequence length="189" mass="19551">MTWSGGWGSRGIPDSPRSCRNASFLPLAQRLRQALPQGMEDVYKITRGRRRHGAGAETKDDKHSGQTSSAGGALPGFSPPCVAVAAEAPGAPPPAPGSSVRTLLNTGAVTAATLSGSSRGVWAARQQLHRGSPPLDRFRGGCGTEFVAGGARVLAGISLAREASSQQGSAVPSSASVEYLRCKASRTWR</sequence>
<dbReference type="EMBL" id="HBHJ01009053">
    <property type="protein sequence ID" value="CAD9674859.1"/>
    <property type="molecule type" value="Transcribed_RNA"/>
</dbReference>
<protein>
    <submittedName>
        <fullName evidence="2">Uncharacterized protein</fullName>
    </submittedName>
</protein>
<accession>A0A7S2WA67</accession>
<gene>
    <name evidence="2" type="ORF">RMAR1173_LOCUS5888</name>
</gene>
<name>A0A7S2WA67_9STRA</name>